<evidence type="ECO:0000256" key="1">
    <source>
        <dbReference type="ARBA" id="ARBA00022741"/>
    </source>
</evidence>
<dbReference type="GO" id="GO:0005524">
    <property type="term" value="F:ATP binding"/>
    <property type="evidence" value="ECO:0007669"/>
    <property type="project" value="UniProtKB-KW"/>
</dbReference>
<evidence type="ECO:0000313" key="4">
    <source>
        <dbReference type="Proteomes" id="UP001174909"/>
    </source>
</evidence>
<dbReference type="InterPro" id="IPR027417">
    <property type="entry name" value="P-loop_NTPase"/>
</dbReference>
<gene>
    <name evidence="3" type="ORF">GBAR_LOCUS21956</name>
</gene>
<evidence type="ECO:0000313" key="3">
    <source>
        <dbReference type="EMBL" id="CAI8039483.1"/>
    </source>
</evidence>
<comment type="caution">
    <text evidence="3">The sequence shown here is derived from an EMBL/GenBank/DDBJ whole genome shotgun (WGS) entry which is preliminary data.</text>
</comment>
<sequence>MAREDNFDLINLDGPLSVEAILKTLQQRFMEGHCYTWIGPVLLCINPFEAPGPAVHAVLKHLCEQVLQEMANDQLPHALIFK</sequence>
<proteinExistence type="predicted"/>
<dbReference type="Gene3D" id="3.40.850.10">
    <property type="entry name" value="Kinesin motor domain"/>
    <property type="match status" value="1"/>
</dbReference>
<organism evidence="3 4">
    <name type="scientific">Geodia barretti</name>
    <name type="common">Barrett's horny sponge</name>
    <dbReference type="NCBI Taxonomy" id="519541"/>
    <lineage>
        <taxon>Eukaryota</taxon>
        <taxon>Metazoa</taxon>
        <taxon>Porifera</taxon>
        <taxon>Demospongiae</taxon>
        <taxon>Heteroscleromorpha</taxon>
        <taxon>Tetractinellida</taxon>
        <taxon>Astrophorina</taxon>
        <taxon>Geodiidae</taxon>
        <taxon>Geodia</taxon>
    </lineage>
</organism>
<dbReference type="SUPFAM" id="SSF52540">
    <property type="entry name" value="P-loop containing nucleoside triphosphate hydrolases"/>
    <property type="match status" value="1"/>
</dbReference>
<dbReference type="AlphaFoldDB" id="A0AA35T1X5"/>
<protein>
    <submittedName>
        <fullName evidence="3">Unconventional myosin-Ia</fullName>
    </submittedName>
</protein>
<dbReference type="Proteomes" id="UP001174909">
    <property type="component" value="Unassembled WGS sequence"/>
</dbReference>
<reference evidence="3" key="1">
    <citation type="submission" date="2023-03" db="EMBL/GenBank/DDBJ databases">
        <authorList>
            <person name="Steffen K."/>
            <person name="Cardenas P."/>
        </authorList>
    </citation>
    <scope>NUCLEOTIDE SEQUENCE</scope>
</reference>
<name>A0AA35T1X5_GEOBA</name>
<keyword evidence="1" id="KW-0547">Nucleotide-binding</keyword>
<keyword evidence="2" id="KW-0067">ATP-binding</keyword>
<accession>A0AA35T1X5</accession>
<keyword evidence="4" id="KW-1185">Reference proteome</keyword>
<dbReference type="InterPro" id="IPR036961">
    <property type="entry name" value="Kinesin_motor_dom_sf"/>
</dbReference>
<evidence type="ECO:0000256" key="2">
    <source>
        <dbReference type="ARBA" id="ARBA00022840"/>
    </source>
</evidence>
<dbReference type="EMBL" id="CASHTH010003043">
    <property type="protein sequence ID" value="CAI8039483.1"/>
    <property type="molecule type" value="Genomic_DNA"/>
</dbReference>